<dbReference type="KEGG" id="bbel:109477594"/>
<dbReference type="GeneID" id="109477594"/>
<dbReference type="AlphaFoldDB" id="A0A6P4ZKI6"/>
<dbReference type="InterPro" id="IPR022353">
    <property type="entry name" value="Insulin_CS"/>
</dbReference>
<dbReference type="Gene3D" id="1.10.100.10">
    <property type="entry name" value="Insulin-like"/>
    <property type="match status" value="1"/>
</dbReference>
<keyword evidence="3" id="KW-0964">Secreted</keyword>
<feature type="chain" id="PRO_5028204730" evidence="6">
    <location>
        <begin position="23"/>
        <end position="110"/>
    </location>
</feature>
<dbReference type="InterPro" id="IPR036438">
    <property type="entry name" value="Insulin-like_sf"/>
</dbReference>
<dbReference type="SMART" id="SM00078">
    <property type="entry name" value="IlGF"/>
    <property type="match status" value="1"/>
</dbReference>
<proteinExistence type="inferred from homology"/>
<feature type="signal peptide" evidence="6">
    <location>
        <begin position="1"/>
        <end position="22"/>
    </location>
</feature>
<dbReference type="PANTHER" id="PTHR46886">
    <property type="entry name" value="INSULIN-LIKE GROWTH FACTOR II"/>
    <property type="match status" value="1"/>
</dbReference>
<dbReference type="RefSeq" id="XP_019634494.1">
    <property type="nucleotide sequence ID" value="XM_019778935.1"/>
</dbReference>
<reference evidence="9" key="1">
    <citation type="submission" date="2025-08" db="UniProtKB">
        <authorList>
            <consortium name="RefSeq"/>
        </authorList>
    </citation>
    <scope>IDENTIFICATION</scope>
    <source>
        <tissue evidence="9">Gonad</tissue>
    </source>
</reference>
<accession>A0A6P4ZKI6</accession>
<dbReference type="InterPro" id="IPR022352">
    <property type="entry name" value="Ins/IGF/rlx"/>
</dbReference>
<dbReference type="PROSITE" id="PS00262">
    <property type="entry name" value="INSULIN"/>
    <property type="match status" value="1"/>
</dbReference>
<evidence type="ECO:0000256" key="1">
    <source>
        <dbReference type="ARBA" id="ARBA00004613"/>
    </source>
</evidence>
<name>A0A6P4ZKI6_BRABE</name>
<dbReference type="OrthoDB" id="10019596at2759"/>
<evidence type="ECO:0000256" key="5">
    <source>
        <dbReference type="SAM" id="MobiDB-lite"/>
    </source>
</evidence>
<dbReference type="PRINTS" id="PR00276">
    <property type="entry name" value="INSULINFAMLY"/>
</dbReference>
<evidence type="ECO:0000313" key="8">
    <source>
        <dbReference type="Proteomes" id="UP000515135"/>
    </source>
</evidence>
<dbReference type="Proteomes" id="UP000515135">
    <property type="component" value="Unplaced"/>
</dbReference>
<dbReference type="GO" id="GO:0005576">
    <property type="term" value="C:extracellular region"/>
    <property type="evidence" value="ECO:0007669"/>
    <property type="project" value="UniProtKB-SubCell"/>
</dbReference>
<organism evidence="8 9">
    <name type="scientific">Branchiostoma belcheri</name>
    <name type="common">Amphioxus</name>
    <dbReference type="NCBI Taxonomy" id="7741"/>
    <lineage>
        <taxon>Eukaryota</taxon>
        <taxon>Metazoa</taxon>
        <taxon>Chordata</taxon>
        <taxon>Cephalochordata</taxon>
        <taxon>Leptocardii</taxon>
        <taxon>Amphioxiformes</taxon>
        <taxon>Branchiostomatidae</taxon>
        <taxon>Branchiostoma</taxon>
    </lineage>
</organism>
<keyword evidence="8" id="KW-1185">Reference proteome</keyword>
<dbReference type="InterPro" id="IPR016179">
    <property type="entry name" value="Insulin-like"/>
</dbReference>
<comment type="similarity">
    <text evidence="2">Belongs to the insulin family.</text>
</comment>
<evidence type="ECO:0000256" key="2">
    <source>
        <dbReference type="ARBA" id="ARBA00009034"/>
    </source>
</evidence>
<sequence length="110" mass="12715">MSPSRVLLMTCLSLIGLTLANGEYLCGSTLKDVMSFVCGRRGHRARLNDHKLIEDCCLNVCDYEYLESYCNPSPRKHPRQPRKHPRQFRTTPKTPRKFPTEETTMPKFVV</sequence>
<comment type="subcellular location">
    <subcellularLocation>
        <location evidence="1">Secreted</location>
    </subcellularLocation>
</comment>
<dbReference type="SUPFAM" id="SSF56994">
    <property type="entry name" value="Insulin-like"/>
    <property type="match status" value="1"/>
</dbReference>
<feature type="region of interest" description="Disordered" evidence="5">
    <location>
        <begin position="71"/>
        <end position="110"/>
    </location>
</feature>
<evidence type="ECO:0000313" key="9">
    <source>
        <dbReference type="RefSeq" id="XP_019634494.1"/>
    </source>
</evidence>
<keyword evidence="4 6" id="KW-0732">Signal</keyword>
<dbReference type="GO" id="GO:0005179">
    <property type="term" value="F:hormone activity"/>
    <property type="evidence" value="ECO:0007669"/>
    <property type="project" value="InterPro"/>
</dbReference>
<feature type="domain" description="Insulin-like" evidence="7">
    <location>
        <begin position="23"/>
        <end position="70"/>
    </location>
</feature>
<feature type="compositionally biased region" description="Basic residues" evidence="5">
    <location>
        <begin position="74"/>
        <end position="87"/>
    </location>
</feature>
<evidence type="ECO:0000256" key="6">
    <source>
        <dbReference type="SAM" id="SignalP"/>
    </source>
</evidence>
<evidence type="ECO:0000256" key="4">
    <source>
        <dbReference type="ARBA" id="ARBA00022729"/>
    </source>
</evidence>
<dbReference type="PANTHER" id="PTHR46886:SF1">
    <property type="entry name" value="INSULIN-LIKE GROWTH FACTOR II"/>
    <property type="match status" value="1"/>
</dbReference>
<protein>
    <submittedName>
        <fullName evidence="9">Insulin-like peptide</fullName>
    </submittedName>
</protein>
<gene>
    <name evidence="9" type="primary">LOC109477594</name>
</gene>
<evidence type="ECO:0000259" key="7">
    <source>
        <dbReference type="SMART" id="SM00078"/>
    </source>
</evidence>
<evidence type="ECO:0000256" key="3">
    <source>
        <dbReference type="ARBA" id="ARBA00022525"/>
    </source>
</evidence>